<reference evidence="2 3" key="1">
    <citation type="journal article" date="2018" name="Mol. Ecol.">
        <title>The obligate alkalophilic soda-lake fungus Sodiomyces alkalinus has shifted to a protein diet.</title>
        <authorList>
            <person name="Grum-Grzhimaylo A.A."/>
            <person name="Falkoski D.L."/>
            <person name="van den Heuvel J."/>
            <person name="Valero-Jimenez C.A."/>
            <person name="Min B."/>
            <person name="Choi I.G."/>
            <person name="Lipzen A."/>
            <person name="Daum C.G."/>
            <person name="Aanen D.K."/>
            <person name="Tsang A."/>
            <person name="Henrissat B."/>
            <person name="Bilanenko E.N."/>
            <person name="de Vries R.P."/>
            <person name="van Kan J.A.L."/>
            <person name="Grigoriev I.V."/>
            <person name="Debets A.J.M."/>
        </authorList>
    </citation>
    <scope>NUCLEOTIDE SEQUENCE [LARGE SCALE GENOMIC DNA]</scope>
    <source>
        <strain evidence="2 3">F11</strain>
    </source>
</reference>
<keyword evidence="3" id="KW-1185">Reference proteome</keyword>
<gene>
    <name evidence="2" type="ORF">SODALDRAFT_363842</name>
</gene>
<dbReference type="Proteomes" id="UP000272025">
    <property type="component" value="Unassembled WGS sequence"/>
</dbReference>
<evidence type="ECO:0000256" key="1">
    <source>
        <dbReference type="SAM" id="MobiDB-lite"/>
    </source>
</evidence>
<accession>A0A3N2PKV8</accession>
<dbReference type="EMBL" id="ML119062">
    <property type="protein sequence ID" value="ROT35158.1"/>
    <property type="molecule type" value="Genomic_DNA"/>
</dbReference>
<evidence type="ECO:0000313" key="2">
    <source>
        <dbReference type="EMBL" id="ROT35158.1"/>
    </source>
</evidence>
<protein>
    <submittedName>
        <fullName evidence="2">Uncharacterized protein</fullName>
    </submittedName>
</protein>
<dbReference type="AlphaFoldDB" id="A0A3N2PKV8"/>
<dbReference type="GeneID" id="39583079"/>
<feature type="region of interest" description="Disordered" evidence="1">
    <location>
        <begin position="1"/>
        <end position="32"/>
    </location>
</feature>
<sequence>MAARRARTLSVRSVPAPRPVVSTDQPRRGPTFDTEYRKRVLNDGAEVDISTLYQPWEKERMETPLAGTPGIYHCMCRGLGQGDARRVISRFPERTRHERFSALVCCELNTGPLEVGVVEKGDLNWNICDALDSDLGSITISPHRRSASSGLSYVVPGNVVESAPKTPTSFLLHFHVHVPTFILSLSRNTCPDQSQPAKQGILARGYIATTMQATRKTKKAVGSIWVLRPHGSSLGGFPPEITTSDRKPRGDPPALAKVGKQPYSLYALHGGTWALSVTELRACILQVKTEFLANKSSTVLGIKSRVSSA</sequence>
<evidence type="ECO:0000313" key="3">
    <source>
        <dbReference type="Proteomes" id="UP000272025"/>
    </source>
</evidence>
<feature type="compositionally biased region" description="Low complexity" evidence="1">
    <location>
        <begin position="10"/>
        <end position="22"/>
    </location>
</feature>
<proteinExistence type="predicted"/>
<dbReference type="RefSeq" id="XP_028462964.1">
    <property type="nucleotide sequence ID" value="XM_028614601.1"/>
</dbReference>
<organism evidence="2 3">
    <name type="scientific">Sodiomyces alkalinus (strain CBS 110278 / VKM F-3762 / F11)</name>
    <name type="common">Alkaliphilic filamentous fungus</name>
    <dbReference type="NCBI Taxonomy" id="1314773"/>
    <lineage>
        <taxon>Eukaryota</taxon>
        <taxon>Fungi</taxon>
        <taxon>Dikarya</taxon>
        <taxon>Ascomycota</taxon>
        <taxon>Pezizomycotina</taxon>
        <taxon>Sordariomycetes</taxon>
        <taxon>Hypocreomycetidae</taxon>
        <taxon>Glomerellales</taxon>
        <taxon>Plectosphaerellaceae</taxon>
        <taxon>Sodiomyces</taxon>
    </lineage>
</organism>
<name>A0A3N2PKV8_SODAK</name>